<gene>
    <name evidence="1" type="ORF">NJ959_13780</name>
</gene>
<dbReference type="RefSeq" id="WP_254012307.1">
    <property type="nucleotide sequence ID" value="NZ_JAMZMM010000122.1"/>
</dbReference>
<dbReference type="AlphaFoldDB" id="A0AAE3GT69"/>
<sequence>MIVKKHKWLSLFCSTLNCSNNFCEVLARQLAEQIYIQTGLDMRSGFFLVPGPNSLVRYDQKNIAYLDVDLIGPDNFGYSSLISWRCEAHPDLQITPDNPLLPDREYRLEAWWQVLPIEELKKYSEPPAPPISESFYFPVEWEWFAWPDIYLELQIIQELSQAQIKLIEVALEQARVDWNRESEKHGTIHNWGGLYQVEAQKYEMNIDFGSTDYAALSHWLEALENLNHLLPLTRVIVRSVSLRS</sequence>
<evidence type="ECO:0000313" key="2">
    <source>
        <dbReference type="Proteomes" id="UP001204953"/>
    </source>
</evidence>
<name>A0AAE3GT69_9CYAN</name>
<accession>A0AAE3GT69</accession>
<comment type="caution">
    <text evidence="1">The sequence shown here is derived from an EMBL/GenBank/DDBJ whole genome shotgun (WGS) entry which is preliminary data.</text>
</comment>
<organism evidence="1 2">
    <name type="scientific">Limnofasciculus baicalensis BBK-W-15</name>
    <dbReference type="NCBI Taxonomy" id="2699891"/>
    <lineage>
        <taxon>Bacteria</taxon>
        <taxon>Bacillati</taxon>
        <taxon>Cyanobacteriota</taxon>
        <taxon>Cyanophyceae</taxon>
        <taxon>Coleofasciculales</taxon>
        <taxon>Coleofasciculaceae</taxon>
        <taxon>Limnofasciculus</taxon>
        <taxon>Limnofasciculus baicalensis</taxon>
    </lineage>
</organism>
<dbReference type="Proteomes" id="UP001204953">
    <property type="component" value="Unassembled WGS sequence"/>
</dbReference>
<keyword evidence="2" id="KW-1185">Reference proteome</keyword>
<proteinExistence type="predicted"/>
<evidence type="ECO:0000313" key="1">
    <source>
        <dbReference type="EMBL" id="MCP2729522.1"/>
    </source>
</evidence>
<dbReference type="EMBL" id="JAMZMM010000122">
    <property type="protein sequence ID" value="MCP2729522.1"/>
    <property type="molecule type" value="Genomic_DNA"/>
</dbReference>
<protein>
    <submittedName>
        <fullName evidence="1">Uncharacterized protein</fullName>
    </submittedName>
</protein>
<reference evidence="1" key="1">
    <citation type="submission" date="2022-06" db="EMBL/GenBank/DDBJ databases">
        <title>New cyanobacteria of genus Symplocastrum in benthos of Lake Baikal.</title>
        <authorList>
            <person name="Sorokovikova E."/>
            <person name="Tikhonova I."/>
            <person name="Krasnopeev A."/>
            <person name="Evseev P."/>
            <person name="Gladkikh A."/>
            <person name="Belykh O."/>
        </authorList>
    </citation>
    <scope>NUCLEOTIDE SEQUENCE</scope>
    <source>
        <strain evidence="1">BBK-W-15</strain>
    </source>
</reference>